<dbReference type="InterPro" id="IPR029526">
    <property type="entry name" value="PGBD"/>
</dbReference>
<evidence type="ECO:0000256" key="1">
    <source>
        <dbReference type="SAM" id="MobiDB-lite"/>
    </source>
</evidence>
<dbReference type="EMBL" id="JABFUD020000023">
    <property type="protein sequence ID" value="KAI5060863.1"/>
    <property type="molecule type" value="Genomic_DNA"/>
</dbReference>
<organism evidence="3 4">
    <name type="scientific">Adiantum capillus-veneris</name>
    <name type="common">Maidenhair fern</name>
    <dbReference type="NCBI Taxonomy" id="13818"/>
    <lineage>
        <taxon>Eukaryota</taxon>
        <taxon>Viridiplantae</taxon>
        <taxon>Streptophyta</taxon>
        <taxon>Embryophyta</taxon>
        <taxon>Tracheophyta</taxon>
        <taxon>Polypodiopsida</taxon>
        <taxon>Polypodiidae</taxon>
        <taxon>Polypodiales</taxon>
        <taxon>Pteridineae</taxon>
        <taxon>Pteridaceae</taxon>
        <taxon>Vittarioideae</taxon>
        <taxon>Adiantum</taxon>
    </lineage>
</organism>
<sequence length="761" mass="87008">MASNQRHYAVGEVGCRHAGCYPQFFQAQECALLQVPAVWFGASWAEQEFGEKHTEVFFFGVLQKCSVKKQKFSCRFERDSKDYSASWDYVAEFVVRSSQRVHSPQRNCEVRQESTPSPSSFGIGESSHAPMLSKRNLGAANDFDAPLVGGEENITHVEEEAEETPLDPTPLGRRPGRPPKSHKRGRPKASCMPANGTLENVSPEYSKSACGGRPRKCKPSHVGGRPGPSSSPFDVANDDESDDEHASEGEGLNVWKSGDELEQEPHGTFRALPPFNGVKGPDLGHMPREFCEFHFFFMLFPLDLVDHVISETNAYAEKERQRCVRLHDSMRRWAPIDRHSFLRFMGVALGMALHYMPSKQYYWKDEVRGSLLFPNFGEKMSQTTFQQIKRFLHLRDNAQRPPRGTREHRLWQLLELEEKLNYTFQKHYNLGQCVTVDERIIPSKCKLNPCRVYNPKKPHKFGIQTLPRKGNHVFFDRYFTSVKLLEHLRSEGQGGTGTYVCNRKHFPATQMLHLGKRARGACRFAYCKKQGLVACSWMDKKEILFSSNCYGVQKGEVLRLVGDKRLPFSCPTLAVKYNACKVGCDVFDSMVLGSGYSLQSTMHGFKWWHASFWGLMDSVFTNCWIIWKEMYGKKDVCRFDFMLHMHEQLVDNAFRPYVCKRPVGEDAYNGHFPIRLHDVASKYCVICSAKRKKLLSEHKEVDSSKPSRTIWGCGKLLQVGCYWLVSDVKCWFLLQNAGVFCYRTGKVLQVSSYWLVLAAKS</sequence>
<feature type="region of interest" description="Disordered" evidence="1">
    <location>
        <begin position="158"/>
        <end position="256"/>
    </location>
</feature>
<reference evidence="3" key="1">
    <citation type="submission" date="2021-01" db="EMBL/GenBank/DDBJ databases">
        <title>Adiantum capillus-veneris genome.</title>
        <authorList>
            <person name="Fang Y."/>
            <person name="Liao Q."/>
        </authorList>
    </citation>
    <scope>NUCLEOTIDE SEQUENCE</scope>
    <source>
        <strain evidence="3">H3</strain>
        <tissue evidence="3">Leaf</tissue>
    </source>
</reference>
<feature type="compositionally biased region" description="Basic residues" evidence="1">
    <location>
        <begin position="174"/>
        <end position="187"/>
    </location>
</feature>
<feature type="compositionally biased region" description="Acidic residues" evidence="1">
    <location>
        <begin position="236"/>
        <end position="245"/>
    </location>
</feature>
<comment type="caution">
    <text evidence="3">The sequence shown here is derived from an EMBL/GenBank/DDBJ whole genome shotgun (WGS) entry which is preliminary data.</text>
</comment>
<dbReference type="PANTHER" id="PTHR46599">
    <property type="entry name" value="PIGGYBAC TRANSPOSABLE ELEMENT-DERIVED PROTEIN 4"/>
    <property type="match status" value="1"/>
</dbReference>
<proteinExistence type="predicted"/>
<protein>
    <recommendedName>
        <fullName evidence="2">PiggyBac transposable element-derived protein domain-containing protein</fullName>
    </recommendedName>
</protein>
<gene>
    <name evidence="3" type="ORF">GOP47_0023368</name>
</gene>
<feature type="region of interest" description="Disordered" evidence="1">
    <location>
        <begin position="104"/>
        <end position="129"/>
    </location>
</feature>
<dbReference type="AlphaFoldDB" id="A0A9D4Z3B7"/>
<evidence type="ECO:0000313" key="3">
    <source>
        <dbReference type="EMBL" id="KAI5060863.1"/>
    </source>
</evidence>
<evidence type="ECO:0000259" key="2">
    <source>
        <dbReference type="Pfam" id="PF13843"/>
    </source>
</evidence>
<dbReference type="Proteomes" id="UP000886520">
    <property type="component" value="Chromosome 23"/>
</dbReference>
<dbReference type="PANTHER" id="PTHR46599:SF3">
    <property type="entry name" value="PIGGYBAC TRANSPOSABLE ELEMENT-DERIVED PROTEIN 4"/>
    <property type="match status" value="1"/>
</dbReference>
<evidence type="ECO:0000313" key="4">
    <source>
        <dbReference type="Proteomes" id="UP000886520"/>
    </source>
</evidence>
<feature type="domain" description="PiggyBac transposable element-derived protein" evidence="2">
    <location>
        <begin position="293"/>
        <end position="464"/>
    </location>
</feature>
<accession>A0A9D4Z3B7</accession>
<dbReference type="OrthoDB" id="5988244at2759"/>
<dbReference type="Pfam" id="PF13843">
    <property type="entry name" value="DDE_Tnp_1_7"/>
    <property type="match status" value="1"/>
</dbReference>
<name>A0A9D4Z3B7_ADICA</name>
<keyword evidence="4" id="KW-1185">Reference proteome</keyword>